<feature type="transmembrane region" description="Helical" evidence="1">
    <location>
        <begin position="24"/>
        <end position="42"/>
    </location>
</feature>
<dbReference type="HOGENOM" id="CLU_2695861_0_0_2"/>
<evidence type="ECO:0000256" key="1">
    <source>
        <dbReference type="SAM" id="Phobius"/>
    </source>
</evidence>
<dbReference type="STRING" id="579137.Metvu_0331"/>
<accession>C9RF46</accession>
<reference evidence="2" key="1">
    <citation type="submission" date="2009-10" db="EMBL/GenBank/DDBJ databases">
        <title>Complete sequence of chromosome of Methanocaldococcus vulcanius M7.</title>
        <authorList>
            <consortium name="US DOE Joint Genome Institute"/>
            <person name="Lucas S."/>
            <person name="Copeland A."/>
            <person name="Lapidus A."/>
            <person name="Glavina del Rio T."/>
            <person name="Dalin E."/>
            <person name="Tice H."/>
            <person name="Bruce D."/>
            <person name="Goodwin L."/>
            <person name="Pitluck S."/>
            <person name="Lcollab F.I."/>
            <person name="Brettin T."/>
            <person name="Detter J.C."/>
            <person name="Han C."/>
            <person name="Tapia R."/>
            <person name="Kuske C.R."/>
            <person name="Schmutz J."/>
            <person name="Larimer F."/>
            <person name="Land M."/>
            <person name="Hauser L."/>
            <person name="Kyrpides N."/>
            <person name="Ovchinikova G."/>
            <person name="Sieprawska-Lupa M."/>
            <person name="Whitman W.B."/>
            <person name="Woyke T."/>
        </authorList>
    </citation>
    <scope>NUCLEOTIDE SEQUENCE [LARGE SCALE GENOMIC DNA]</scope>
    <source>
        <strain evidence="2">M7</strain>
    </source>
</reference>
<dbReference type="EMBL" id="CP001787">
    <property type="protein sequence ID" value="ACX72198.1"/>
    <property type="molecule type" value="Genomic_DNA"/>
</dbReference>
<dbReference type="KEGG" id="mvu:Metvu_0331"/>
<feature type="transmembrane region" description="Helical" evidence="1">
    <location>
        <begin position="48"/>
        <end position="68"/>
    </location>
</feature>
<sequence>MSKLTYNKILHSIKAKRINSNTKIMLIILLCYIVILVLLLALNQPYMLWLISKYLLLTVISLILYFNIIKNVK</sequence>
<evidence type="ECO:0000313" key="3">
    <source>
        <dbReference type="Proteomes" id="UP000002063"/>
    </source>
</evidence>
<name>C9RF46_METVM</name>
<organism evidence="2 3">
    <name type="scientific">Methanocaldococcus vulcanius (strain ATCC 700851 / DSM 12094 / M7)</name>
    <name type="common">Methanococcus vulcanius</name>
    <dbReference type="NCBI Taxonomy" id="579137"/>
    <lineage>
        <taxon>Archaea</taxon>
        <taxon>Methanobacteriati</taxon>
        <taxon>Methanobacteriota</taxon>
        <taxon>Methanomada group</taxon>
        <taxon>Methanococci</taxon>
        <taxon>Methanococcales</taxon>
        <taxon>Methanocaldococcaceae</taxon>
        <taxon>Methanocaldococcus</taxon>
    </lineage>
</organism>
<dbReference type="GeneID" id="42317335"/>
<protein>
    <submittedName>
        <fullName evidence="2">Uncharacterized protein</fullName>
    </submittedName>
</protein>
<keyword evidence="1" id="KW-0812">Transmembrane</keyword>
<dbReference type="AlphaFoldDB" id="C9RF46"/>
<keyword evidence="1" id="KW-0472">Membrane</keyword>
<proteinExistence type="predicted"/>
<evidence type="ECO:0000313" key="2">
    <source>
        <dbReference type="EMBL" id="ACX72198.1"/>
    </source>
</evidence>
<keyword evidence="1" id="KW-1133">Transmembrane helix</keyword>
<dbReference type="RefSeq" id="WP_012819742.1">
    <property type="nucleotide sequence ID" value="NC_013407.1"/>
</dbReference>
<gene>
    <name evidence="2" type="ordered locus">Metvu_0331</name>
</gene>
<dbReference type="Proteomes" id="UP000002063">
    <property type="component" value="Chromosome"/>
</dbReference>
<keyword evidence="3" id="KW-1185">Reference proteome</keyword>